<comment type="caution">
    <text evidence="2">The sequence shown here is derived from an EMBL/GenBank/DDBJ whole genome shotgun (WGS) entry which is preliminary data.</text>
</comment>
<keyword evidence="3" id="KW-1185">Reference proteome</keyword>
<dbReference type="RefSeq" id="WP_263845534.1">
    <property type="nucleotide sequence ID" value="NZ_JALIEB010000014.1"/>
</dbReference>
<feature type="domain" description="OmpA-like" evidence="1">
    <location>
        <begin position="88"/>
        <end position="181"/>
    </location>
</feature>
<dbReference type="Pfam" id="PF00691">
    <property type="entry name" value="OmpA"/>
    <property type="match status" value="1"/>
</dbReference>
<organism evidence="2 3">
    <name type="scientific">Roseobacter sinensis</name>
    <dbReference type="NCBI Taxonomy" id="2931391"/>
    <lineage>
        <taxon>Bacteria</taxon>
        <taxon>Pseudomonadati</taxon>
        <taxon>Pseudomonadota</taxon>
        <taxon>Alphaproteobacteria</taxon>
        <taxon>Rhodobacterales</taxon>
        <taxon>Roseobacteraceae</taxon>
        <taxon>Roseobacter</taxon>
    </lineage>
</organism>
<sequence>MTLNLPSIANPETLRRMLWKAIKGSAENVARGAVAVAKDTFPKAGDARLGTEPDKLSPLVAADLAIAGYSAEAPSAGRQRVHLLLHSFAIGKTDLEDSHQRMLTLLRVPKAIGNDFRIERIIGGASQTGPEAGTATSPGNAALSSERAAVVASWLVFELGVKPGDIHSASFGSARPVIDRTGHPDGLEEPLNRNVIVTFSVALRKPDDTPPKKVEIPTPTPRPRIHCSGNGSAYWALDQKGEIALDITIPVLGAIGLGGGIAMRVFDLNRLDPDRLDDQTRRVAETRRFMAVGGGAVADFDPLAFSKEVQQIAEAVTKVKKIIEASSLSSMMTVASLSTDLVDTWAIFGRKQCLEFDDFDGTLLVTESLGAGLAGHAGAAEATKFPILGRITAGLSYDTGFSFVPGAAVKRQFWLFFEAP</sequence>
<reference evidence="2 3" key="1">
    <citation type="submission" date="2022-04" db="EMBL/GenBank/DDBJ databases">
        <title>Roseobacter sp. WL0113 is a bacterium isolated from neritic sediment.</title>
        <authorList>
            <person name="Wang L."/>
            <person name="He W."/>
            <person name="Zhang D.-F."/>
        </authorList>
    </citation>
    <scope>NUCLEOTIDE SEQUENCE [LARGE SCALE GENOMIC DNA]</scope>
    <source>
        <strain evidence="2 3">WL0113</strain>
    </source>
</reference>
<gene>
    <name evidence="2" type="ORF">MUB52_17895</name>
</gene>
<name>A0ABT3BIX6_9RHOB</name>
<dbReference type="InterPro" id="IPR036737">
    <property type="entry name" value="OmpA-like_sf"/>
</dbReference>
<accession>A0ABT3BIX6</accession>
<evidence type="ECO:0000259" key="1">
    <source>
        <dbReference type="Pfam" id="PF00691"/>
    </source>
</evidence>
<dbReference type="Proteomes" id="UP001208690">
    <property type="component" value="Unassembled WGS sequence"/>
</dbReference>
<proteinExistence type="predicted"/>
<dbReference type="Gene3D" id="3.30.1330.60">
    <property type="entry name" value="OmpA-like domain"/>
    <property type="match status" value="1"/>
</dbReference>
<dbReference type="EMBL" id="JALIEB010000014">
    <property type="protein sequence ID" value="MCV3273309.1"/>
    <property type="molecule type" value="Genomic_DNA"/>
</dbReference>
<evidence type="ECO:0000313" key="2">
    <source>
        <dbReference type="EMBL" id="MCV3273309.1"/>
    </source>
</evidence>
<protein>
    <submittedName>
        <fullName evidence="2">OmpA family protein</fullName>
    </submittedName>
</protein>
<evidence type="ECO:0000313" key="3">
    <source>
        <dbReference type="Proteomes" id="UP001208690"/>
    </source>
</evidence>
<dbReference type="SUPFAM" id="SSF103088">
    <property type="entry name" value="OmpA-like"/>
    <property type="match status" value="1"/>
</dbReference>
<dbReference type="InterPro" id="IPR006665">
    <property type="entry name" value="OmpA-like"/>
</dbReference>